<keyword evidence="3" id="KW-0520">NAD</keyword>
<dbReference type="RefSeq" id="WP_184192600.1">
    <property type="nucleotide sequence ID" value="NZ_JACHGW010000001.1"/>
</dbReference>
<organism evidence="5 6">
    <name type="scientific">Armatimonas rosea</name>
    <dbReference type="NCBI Taxonomy" id="685828"/>
    <lineage>
        <taxon>Bacteria</taxon>
        <taxon>Bacillati</taxon>
        <taxon>Armatimonadota</taxon>
        <taxon>Armatimonadia</taxon>
        <taxon>Armatimonadales</taxon>
        <taxon>Armatimonadaceae</taxon>
        <taxon>Armatimonas</taxon>
    </lineage>
</organism>
<evidence type="ECO:0000313" key="5">
    <source>
        <dbReference type="EMBL" id="MBB6048980.1"/>
    </source>
</evidence>
<proteinExistence type="inferred from homology"/>
<dbReference type="InterPro" id="IPR015590">
    <property type="entry name" value="Aldehyde_DH_dom"/>
</dbReference>
<dbReference type="PROSITE" id="PS00070">
    <property type="entry name" value="ALDEHYDE_DEHYDR_CYS"/>
    <property type="match status" value="1"/>
</dbReference>
<sequence>MTDGKTNFINGEWVASQGGATFASTNPANTDQTLGVYARSDQRDVAAAVAAAKAAYPTWRKTPAPARGALLTKVGRLLEERKELFSQAMVDEMGKVLVEARGDVQEAIDMAHYMAAFGRLPNGSVVPSERPDIHCSARRVPVGVVGLITPWNFPIAVPTWKMFPALLAGNTVVWKPAEDTPGMAVLLVQLLADAGIPAGVVNLVTGYGEEAGAALVEAEGVATISFTGSTSVGKQIAGRCGQLMKRVSCELGGKNAIVVLDDADIELAIKGCLWSAFGTAGQRCTAASRLIVDSKIKAHFTARLVEETGKLRMAPGADPAAQIGPVVNRTQLERIQGYVAIGQAEGATVLTGGTPLTDAPLDKGCFYAPTIFDNMRPPMRIAQEEIFGPVTGIITVDGLDEALAIANGTGYGLSLSLYTANLRRGMRALDELESGIVYINLPTSGAEIQLPFGGVKNTGNGHREAGWMAMDWCTEWKAAYINYAEGSELVRAQIDV</sequence>
<dbReference type="EMBL" id="JACHGW010000001">
    <property type="protein sequence ID" value="MBB6048980.1"/>
    <property type="molecule type" value="Genomic_DNA"/>
</dbReference>
<dbReference type="InterPro" id="IPR016160">
    <property type="entry name" value="Ald_DH_CS_CYS"/>
</dbReference>
<evidence type="ECO:0000256" key="2">
    <source>
        <dbReference type="ARBA" id="ARBA00023002"/>
    </source>
</evidence>
<dbReference type="Gene3D" id="3.40.309.10">
    <property type="entry name" value="Aldehyde Dehydrogenase, Chain A, domain 2"/>
    <property type="match status" value="1"/>
</dbReference>
<dbReference type="GO" id="GO:0004029">
    <property type="term" value="F:aldehyde dehydrogenase (NAD+) activity"/>
    <property type="evidence" value="ECO:0007669"/>
    <property type="project" value="UniProtKB-EC"/>
</dbReference>
<evidence type="ECO:0000313" key="6">
    <source>
        <dbReference type="Proteomes" id="UP000520814"/>
    </source>
</evidence>
<evidence type="ECO:0000256" key="3">
    <source>
        <dbReference type="ARBA" id="ARBA00023027"/>
    </source>
</evidence>
<dbReference type="InterPro" id="IPR016162">
    <property type="entry name" value="Ald_DH_N"/>
</dbReference>
<evidence type="ECO:0000256" key="1">
    <source>
        <dbReference type="ARBA" id="ARBA00009986"/>
    </source>
</evidence>
<name>A0A7W9SLS9_ARMRO</name>
<dbReference type="InterPro" id="IPR016163">
    <property type="entry name" value="Ald_DH_C"/>
</dbReference>
<dbReference type="Pfam" id="PF00171">
    <property type="entry name" value="Aldedh"/>
    <property type="match status" value="1"/>
</dbReference>
<dbReference type="SUPFAM" id="SSF53720">
    <property type="entry name" value="ALDH-like"/>
    <property type="match status" value="1"/>
</dbReference>
<dbReference type="PANTHER" id="PTHR43521:SF1">
    <property type="entry name" value="ALPHA-AMINOADIPIC SEMIALDEHYDE DEHYDROGENASE"/>
    <property type="match status" value="1"/>
</dbReference>
<protein>
    <submittedName>
        <fullName evidence="5">Aldehyde dehydrogenase (NAD+)</fullName>
        <ecNumber evidence="5">1.2.1.3</ecNumber>
    </submittedName>
</protein>
<comment type="similarity">
    <text evidence="1">Belongs to the aldehyde dehydrogenase family.</text>
</comment>
<gene>
    <name evidence="5" type="ORF">HNQ39_000742</name>
</gene>
<accession>A0A7W9SLS9</accession>
<dbReference type="PANTHER" id="PTHR43521">
    <property type="entry name" value="ALPHA-AMINOADIPIC SEMIALDEHYDE DEHYDROGENASE"/>
    <property type="match status" value="1"/>
</dbReference>
<comment type="caution">
    <text evidence="5">The sequence shown here is derived from an EMBL/GenBank/DDBJ whole genome shotgun (WGS) entry which is preliminary data.</text>
</comment>
<dbReference type="InterPro" id="IPR016161">
    <property type="entry name" value="Ald_DH/histidinol_DH"/>
</dbReference>
<evidence type="ECO:0000259" key="4">
    <source>
        <dbReference type="Pfam" id="PF00171"/>
    </source>
</evidence>
<keyword evidence="6" id="KW-1185">Reference proteome</keyword>
<keyword evidence="2 5" id="KW-0560">Oxidoreductase</keyword>
<feature type="domain" description="Aldehyde dehydrogenase" evidence="4">
    <location>
        <begin position="13"/>
        <end position="478"/>
    </location>
</feature>
<dbReference type="Proteomes" id="UP000520814">
    <property type="component" value="Unassembled WGS sequence"/>
</dbReference>
<dbReference type="EC" id="1.2.1.3" evidence="5"/>
<dbReference type="InterPro" id="IPR044638">
    <property type="entry name" value="ALDH7A1-like"/>
</dbReference>
<reference evidence="5 6" key="1">
    <citation type="submission" date="2020-08" db="EMBL/GenBank/DDBJ databases">
        <title>Genomic Encyclopedia of Type Strains, Phase IV (KMG-IV): sequencing the most valuable type-strain genomes for metagenomic binning, comparative biology and taxonomic classification.</title>
        <authorList>
            <person name="Goeker M."/>
        </authorList>
    </citation>
    <scope>NUCLEOTIDE SEQUENCE [LARGE SCALE GENOMIC DNA]</scope>
    <source>
        <strain evidence="5 6">DSM 23562</strain>
    </source>
</reference>
<dbReference type="FunFam" id="3.40.605.10:FF:000007">
    <property type="entry name" value="NAD/NADP-dependent betaine aldehyde dehydrogenase"/>
    <property type="match status" value="1"/>
</dbReference>
<dbReference type="Gene3D" id="3.40.605.10">
    <property type="entry name" value="Aldehyde Dehydrogenase, Chain A, domain 1"/>
    <property type="match status" value="1"/>
</dbReference>
<dbReference type="AlphaFoldDB" id="A0A7W9SLS9"/>